<name>A0ABN5NJJ7_9PROT</name>
<dbReference type="Pfam" id="PF21983">
    <property type="entry name" value="NikA-like"/>
    <property type="match status" value="1"/>
</dbReference>
<evidence type="ECO:0000313" key="2">
    <source>
        <dbReference type="Proteomes" id="UP000256971"/>
    </source>
</evidence>
<keyword evidence="2" id="KW-1185">Reference proteome</keyword>
<sequence length="172" mass="19083">MARPRKAPEDQRTRVLSVRLTADEYARVEAMARDAGMLAGPYARTTILDKRPRSKPVTNLVFEKLLYELTSIATNFRQLHDATGDERYLKMARYVGGHMVERLLGRNDLIGLIEEQLEPLNGAGHAINGLARRANSGADLDPEDRKWAMQGLKLALAPLEEALGEGSQETDG</sequence>
<reference evidence="1 2" key="1">
    <citation type="submission" date="2018-08" db="EMBL/GenBank/DDBJ databases">
        <title>Complete genome sequence of type strain Thalassospira indica MCCC 1A01103T, isolated from isolated from deep seawater of the Indian Ocean.</title>
        <authorList>
            <person name="Liu Y."/>
        </authorList>
    </citation>
    <scope>NUCLEOTIDE SEQUENCE [LARGE SCALE GENOMIC DNA]</scope>
    <source>
        <strain evidence="1 2">PB8BT</strain>
    </source>
</reference>
<organism evidence="1 2">
    <name type="scientific">Thalassospira indica</name>
    <dbReference type="NCBI Taxonomy" id="1891279"/>
    <lineage>
        <taxon>Bacteria</taxon>
        <taxon>Pseudomonadati</taxon>
        <taxon>Pseudomonadota</taxon>
        <taxon>Alphaproteobacteria</taxon>
        <taxon>Rhodospirillales</taxon>
        <taxon>Thalassospiraceae</taxon>
        <taxon>Thalassospira</taxon>
    </lineage>
</organism>
<evidence type="ECO:0008006" key="3">
    <source>
        <dbReference type="Google" id="ProtNLM"/>
    </source>
</evidence>
<evidence type="ECO:0000313" key="1">
    <source>
        <dbReference type="EMBL" id="AXO16488.1"/>
    </source>
</evidence>
<dbReference type="EMBL" id="CP031555">
    <property type="protein sequence ID" value="AXO16488.1"/>
    <property type="molecule type" value="Genomic_DNA"/>
</dbReference>
<dbReference type="Proteomes" id="UP000256971">
    <property type="component" value="Chromosome"/>
</dbReference>
<gene>
    <name evidence="1" type="ORF">DY252_21315</name>
</gene>
<proteinExistence type="predicted"/>
<accession>A0ABN5NJJ7</accession>
<dbReference type="InterPro" id="IPR053842">
    <property type="entry name" value="NikA-like"/>
</dbReference>
<dbReference type="RefSeq" id="WP_129542785.1">
    <property type="nucleotide sequence ID" value="NZ_CP031555.1"/>
</dbReference>
<protein>
    <recommendedName>
        <fullName evidence="3">Mobilization protein</fullName>
    </recommendedName>
</protein>